<dbReference type="AlphaFoldDB" id="A0A5C3KPK3"/>
<gene>
    <name evidence="2" type="ORF">FA15DRAFT_706325</name>
</gene>
<evidence type="ECO:0000313" key="3">
    <source>
        <dbReference type="Proteomes" id="UP000307440"/>
    </source>
</evidence>
<dbReference type="Proteomes" id="UP000307440">
    <property type="component" value="Unassembled WGS sequence"/>
</dbReference>
<dbReference type="OrthoDB" id="3267821at2759"/>
<name>A0A5C3KPK3_COPMA</name>
<keyword evidence="3" id="KW-1185">Reference proteome</keyword>
<dbReference type="EMBL" id="ML210240">
    <property type="protein sequence ID" value="TFK22440.1"/>
    <property type="molecule type" value="Genomic_DNA"/>
</dbReference>
<proteinExistence type="predicted"/>
<evidence type="ECO:0000313" key="2">
    <source>
        <dbReference type="EMBL" id="TFK22440.1"/>
    </source>
</evidence>
<protein>
    <submittedName>
        <fullName evidence="2">Uncharacterized protein</fullName>
    </submittedName>
</protein>
<reference evidence="2 3" key="1">
    <citation type="journal article" date="2019" name="Nat. Ecol. Evol.">
        <title>Megaphylogeny resolves global patterns of mushroom evolution.</title>
        <authorList>
            <person name="Varga T."/>
            <person name="Krizsan K."/>
            <person name="Foldi C."/>
            <person name="Dima B."/>
            <person name="Sanchez-Garcia M."/>
            <person name="Sanchez-Ramirez S."/>
            <person name="Szollosi G.J."/>
            <person name="Szarkandi J.G."/>
            <person name="Papp V."/>
            <person name="Albert L."/>
            <person name="Andreopoulos W."/>
            <person name="Angelini C."/>
            <person name="Antonin V."/>
            <person name="Barry K.W."/>
            <person name="Bougher N.L."/>
            <person name="Buchanan P."/>
            <person name="Buyck B."/>
            <person name="Bense V."/>
            <person name="Catcheside P."/>
            <person name="Chovatia M."/>
            <person name="Cooper J."/>
            <person name="Damon W."/>
            <person name="Desjardin D."/>
            <person name="Finy P."/>
            <person name="Geml J."/>
            <person name="Haridas S."/>
            <person name="Hughes K."/>
            <person name="Justo A."/>
            <person name="Karasinski D."/>
            <person name="Kautmanova I."/>
            <person name="Kiss B."/>
            <person name="Kocsube S."/>
            <person name="Kotiranta H."/>
            <person name="LaButti K.M."/>
            <person name="Lechner B.E."/>
            <person name="Liimatainen K."/>
            <person name="Lipzen A."/>
            <person name="Lukacs Z."/>
            <person name="Mihaltcheva S."/>
            <person name="Morgado L.N."/>
            <person name="Niskanen T."/>
            <person name="Noordeloos M.E."/>
            <person name="Ohm R.A."/>
            <person name="Ortiz-Santana B."/>
            <person name="Ovrebo C."/>
            <person name="Racz N."/>
            <person name="Riley R."/>
            <person name="Savchenko A."/>
            <person name="Shiryaev A."/>
            <person name="Soop K."/>
            <person name="Spirin V."/>
            <person name="Szebenyi C."/>
            <person name="Tomsovsky M."/>
            <person name="Tulloss R.E."/>
            <person name="Uehling J."/>
            <person name="Grigoriev I.V."/>
            <person name="Vagvolgyi C."/>
            <person name="Papp T."/>
            <person name="Martin F.M."/>
            <person name="Miettinen O."/>
            <person name="Hibbett D.S."/>
            <person name="Nagy L.G."/>
        </authorList>
    </citation>
    <scope>NUCLEOTIDE SEQUENCE [LARGE SCALE GENOMIC DNA]</scope>
    <source>
        <strain evidence="2 3">CBS 121175</strain>
    </source>
</reference>
<sequence length="333" mass="36890">MRISDLVARESPPGTSSPPAFDDRNNPRRSSSPALSDNNQDEDEELPSIASGTRKRQLKDYTNFSKQASRNVRLKVGSDGEKAVVRFSKLSATAQRITIYASLQALTSQMDTVSASNLVYDIPSQLVSRIDCYAFTLVISPTCSSYIAKRGLLCIILAHLEKNPQWGYTTAVKAEKHKHDTIVKRIQKALTTRRNSVKTFIKTSLGYAGRGTTMLKTNNTWDVVELCNTVIASGDNVMSSRVTPTLPMLAWFAFLRQILTEAISDPQSLAGKDFWAGVDNTLCQIRDTRDGDPVRISKVFTTILDRDITAYGEIDRTALSSEEFSAFDDSLDN</sequence>
<feature type="region of interest" description="Disordered" evidence="1">
    <location>
        <begin position="1"/>
        <end position="52"/>
    </location>
</feature>
<accession>A0A5C3KPK3</accession>
<organism evidence="2 3">
    <name type="scientific">Coprinopsis marcescibilis</name>
    <name type="common">Agaric fungus</name>
    <name type="synonym">Psathyrella marcescibilis</name>
    <dbReference type="NCBI Taxonomy" id="230819"/>
    <lineage>
        <taxon>Eukaryota</taxon>
        <taxon>Fungi</taxon>
        <taxon>Dikarya</taxon>
        <taxon>Basidiomycota</taxon>
        <taxon>Agaricomycotina</taxon>
        <taxon>Agaricomycetes</taxon>
        <taxon>Agaricomycetidae</taxon>
        <taxon>Agaricales</taxon>
        <taxon>Agaricineae</taxon>
        <taxon>Psathyrellaceae</taxon>
        <taxon>Coprinopsis</taxon>
    </lineage>
</organism>
<feature type="compositionally biased region" description="Polar residues" evidence="1">
    <location>
        <begin position="28"/>
        <end position="38"/>
    </location>
</feature>
<evidence type="ECO:0000256" key="1">
    <source>
        <dbReference type="SAM" id="MobiDB-lite"/>
    </source>
</evidence>